<keyword evidence="1" id="KW-0677">Repeat</keyword>
<sequence>MYGHSFGWFGYSLVSIAAVVGAFSGAIVFAMCLKRRNFPGNRPLNWFEKDLLDRAKEATTSKQNFIELGNVASAAAGNSAGLPDFGDSLCEELEWTRRDPPYDTSILDSREVIQRLSEGDDEPRSPVSPIAPPLPGGALVASDERMVIVRPQPRSSHGSRLSSDSDSVFHKQSSWSSSSSLDEVGGDLLLSLTFDSTAGVLTVKLIEAHDLRARELSGNADPYAKIRLLPDRSNTWQTKVHRCTLNPVFDEEFTFEVSSLNGTTLEVLLYDFDPASKHRALGYVRLPLPLNNGEFLGLKPVEVTRPIHRYGAEGSVYRSDPLGELMVSLCYDANANKLTVIVIRAINLSITEDSGNQNYDTYVKVTIFKDGKSLKKKRTVICRDPSPVWNDVLNFDLGSDILSSCILEFTIVRTSGELLARCEVSKKCQREFFHRVLSGKGASVQKVPLTGPDKRTDSS</sequence>
<evidence type="ECO:0000313" key="6">
    <source>
        <dbReference type="Proteomes" id="UP000826195"/>
    </source>
</evidence>
<dbReference type="GO" id="GO:0048791">
    <property type="term" value="P:calcium ion-regulated exocytosis of neurotransmitter"/>
    <property type="evidence" value="ECO:0007669"/>
    <property type="project" value="TreeGrafter"/>
</dbReference>
<dbReference type="AlphaFoldDB" id="A0AAV7IHY9"/>
<dbReference type="GO" id="GO:0000149">
    <property type="term" value="F:SNARE binding"/>
    <property type="evidence" value="ECO:0007669"/>
    <property type="project" value="TreeGrafter"/>
</dbReference>
<evidence type="ECO:0000259" key="4">
    <source>
        <dbReference type="PROSITE" id="PS50004"/>
    </source>
</evidence>
<accession>A0AAV7IHY9</accession>
<keyword evidence="3" id="KW-0812">Transmembrane</keyword>
<evidence type="ECO:0000313" key="5">
    <source>
        <dbReference type="EMBL" id="KAH0552046.1"/>
    </source>
</evidence>
<dbReference type="SMART" id="SM00239">
    <property type="entry name" value="C2"/>
    <property type="match status" value="2"/>
</dbReference>
<feature type="transmembrane region" description="Helical" evidence="3">
    <location>
        <begin position="6"/>
        <end position="33"/>
    </location>
</feature>
<dbReference type="Pfam" id="PF00168">
    <property type="entry name" value="C2"/>
    <property type="match status" value="2"/>
</dbReference>
<feature type="region of interest" description="Disordered" evidence="2">
    <location>
        <begin position="116"/>
        <end position="138"/>
    </location>
</feature>
<dbReference type="GO" id="GO:0030424">
    <property type="term" value="C:axon"/>
    <property type="evidence" value="ECO:0007669"/>
    <property type="project" value="TreeGrafter"/>
</dbReference>
<dbReference type="InterPro" id="IPR001565">
    <property type="entry name" value="Synaptotagmin"/>
</dbReference>
<dbReference type="SUPFAM" id="SSF49562">
    <property type="entry name" value="C2 domain (Calcium/lipid-binding domain, CaLB)"/>
    <property type="match status" value="2"/>
</dbReference>
<gene>
    <name evidence="5" type="ORF">KQX54_004633</name>
</gene>
<keyword evidence="6" id="KW-1185">Reference proteome</keyword>
<evidence type="ECO:0000256" key="3">
    <source>
        <dbReference type="SAM" id="Phobius"/>
    </source>
</evidence>
<proteinExistence type="predicted"/>
<dbReference type="GO" id="GO:0030672">
    <property type="term" value="C:synaptic vesicle membrane"/>
    <property type="evidence" value="ECO:0007669"/>
    <property type="project" value="TreeGrafter"/>
</dbReference>
<dbReference type="PANTHER" id="PTHR10024">
    <property type="entry name" value="SYNAPTOTAGMIN"/>
    <property type="match status" value="1"/>
</dbReference>
<feature type="domain" description="C2" evidence="4">
    <location>
        <begin position="321"/>
        <end position="446"/>
    </location>
</feature>
<dbReference type="GO" id="GO:0031045">
    <property type="term" value="C:dense core granule"/>
    <property type="evidence" value="ECO:0007669"/>
    <property type="project" value="TreeGrafter"/>
</dbReference>
<dbReference type="GO" id="GO:0005886">
    <property type="term" value="C:plasma membrane"/>
    <property type="evidence" value="ECO:0007669"/>
    <property type="project" value="TreeGrafter"/>
</dbReference>
<dbReference type="EMBL" id="JAHXZJ010001492">
    <property type="protein sequence ID" value="KAH0552046.1"/>
    <property type="molecule type" value="Genomic_DNA"/>
</dbReference>
<organism evidence="5 6">
    <name type="scientific">Cotesia glomerata</name>
    <name type="common">Lepidopteran parasitic wasp</name>
    <name type="synonym">Apanteles glomeratus</name>
    <dbReference type="NCBI Taxonomy" id="32391"/>
    <lineage>
        <taxon>Eukaryota</taxon>
        <taxon>Metazoa</taxon>
        <taxon>Ecdysozoa</taxon>
        <taxon>Arthropoda</taxon>
        <taxon>Hexapoda</taxon>
        <taxon>Insecta</taxon>
        <taxon>Pterygota</taxon>
        <taxon>Neoptera</taxon>
        <taxon>Endopterygota</taxon>
        <taxon>Hymenoptera</taxon>
        <taxon>Apocrita</taxon>
        <taxon>Ichneumonoidea</taxon>
        <taxon>Braconidae</taxon>
        <taxon>Microgastrinae</taxon>
        <taxon>Cotesia</taxon>
    </lineage>
</organism>
<dbReference type="PROSITE" id="PS50004">
    <property type="entry name" value="C2"/>
    <property type="match status" value="2"/>
</dbReference>
<dbReference type="PANTHER" id="PTHR10024:SF373">
    <property type="entry name" value="MIP05618P"/>
    <property type="match status" value="1"/>
</dbReference>
<dbReference type="InterPro" id="IPR000008">
    <property type="entry name" value="C2_dom"/>
</dbReference>
<evidence type="ECO:0000256" key="2">
    <source>
        <dbReference type="SAM" id="MobiDB-lite"/>
    </source>
</evidence>
<dbReference type="GO" id="GO:0030276">
    <property type="term" value="F:clathrin binding"/>
    <property type="evidence" value="ECO:0007669"/>
    <property type="project" value="TreeGrafter"/>
</dbReference>
<name>A0AAV7IHY9_COTGL</name>
<dbReference type="GO" id="GO:0048488">
    <property type="term" value="P:synaptic vesicle endocytosis"/>
    <property type="evidence" value="ECO:0007669"/>
    <property type="project" value="TreeGrafter"/>
</dbReference>
<dbReference type="Gene3D" id="2.60.40.150">
    <property type="entry name" value="C2 domain"/>
    <property type="match status" value="2"/>
</dbReference>
<comment type="caution">
    <text evidence="5">The sequence shown here is derived from an EMBL/GenBank/DDBJ whole genome shotgun (WGS) entry which is preliminary data.</text>
</comment>
<dbReference type="GO" id="GO:0005544">
    <property type="term" value="F:calcium-dependent phospholipid binding"/>
    <property type="evidence" value="ECO:0007669"/>
    <property type="project" value="TreeGrafter"/>
</dbReference>
<keyword evidence="3" id="KW-0472">Membrane</keyword>
<dbReference type="CDD" id="cd00276">
    <property type="entry name" value="C2B_Synaptotagmin"/>
    <property type="match status" value="1"/>
</dbReference>
<dbReference type="GO" id="GO:0001786">
    <property type="term" value="F:phosphatidylserine binding"/>
    <property type="evidence" value="ECO:0007669"/>
    <property type="project" value="TreeGrafter"/>
</dbReference>
<dbReference type="InterPro" id="IPR035892">
    <property type="entry name" value="C2_domain_sf"/>
</dbReference>
<dbReference type="PRINTS" id="PR00399">
    <property type="entry name" value="SYNAPTOTAGMN"/>
</dbReference>
<feature type="domain" description="C2" evidence="4">
    <location>
        <begin position="184"/>
        <end position="305"/>
    </location>
</feature>
<dbReference type="GO" id="GO:0005509">
    <property type="term" value="F:calcium ion binding"/>
    <property type="evidence" value="ECO:0007669"/>
    <property type="project" value="TreeGrafter"/>
</dbReference>
<protein>
    <recommendedName>
        <fullName evidence="4">C2 domain-containing protein</fullName>
    </recommendedName>
</protein>
<dbReference type="Proteomes" id="UP000826195">
    <property type="component" value="Unassembled WGS sequence"/>
</dbReference>
<dbReference type="PRINTS" id="PR00360">
    <property type="entry name" value="C2DOMAIN"/>
</dbReference>
<keyword evidence="3" id="KW-1133">Transmembrane helix</keyword>
<evidence type="ECO:0000256" key="1">
    <source>
        <dbReference type="ARBA" id="ARBA00022737"/>
    </source>
</evidence>
<reference evidence="5 6" key="1">
    <citation type="journal article" date="2021" name="J. Hered.">
        <title>A chromosome-level genome assembly of the parasitoid wasp, Cotesia glomerata (Hymenoptera: Braconidae).</title>
        <authorList>
            <person name="Pinto B.J."/>
            <person name="Weis J.J."/>
            <person name="Gamble T."/>
            <person name="Ode P.J."/>
            <person name="Paul R."/>
            <person name="Zaspel J.M."/>
        </authorList>
    </citation>
    <scope>NUCLEOTIDE SEQUENCE [LARGE SCALE GENOMIC DNA]</scope>
    <source>
        <strain evidence="5">CgM1</strain>
    </source>
</reference>